<gene>
    <name evidence="1" type="ORF">WN55_07626</name>
</gene>
<dbReference type="PANTHER" id="PTHR33559">
    <property type="entry name" value="PROTEASOME ASSEMBLY CHAPERONE 4"/>
    <property type="match status" value="1"/>
</dbReference>
<dbReference type="OMA" id="EDCLYLW"/>
<dbReference type="STRING" id="178035.A0A154P5L3"/>
<dbReference type="PANTHER" id="PTHR33559:SF1">
    <property type="entry name" value="PROTEASOME ASSEMBLY CHAPERONE 4"/>
    <property type="match status" value="1"/>
</dbReference>
<keyword evidence="1" id="KW-0647">Proteasome</keyword>
<reference evidence="1 2" key="1">
    <citation type="submission" date="2015-07" db="EMBL/GenBank/DDBJ databases">
        <title>The genome of Dufourea novaeangliae.</title>
        <authorList>
            <person name="Pan H."/>
            <person name="Kapheim K."/>
        </authorList>
    </citation>
    <scope>NUCLEOTIDE SEQUENCE [LARGE SCALE GENOMIC DNA]</scope>
    <source>
        <strain evidence="1">0120121106</strain>
        <tissue evidence="1">Whole body</tissue>
    </source>
</reference>
<dbReference type="Pfam" id="PF16093">
    <property type="entry name" value="PAC4"/>
    <property type="match status" value="1"/>
</dbReference>
<sequence length="126" mass="14185">MENRKGEETKSECTFGFHDFVIDIGNTTFACHTVKMDNCLYLWVGDSREKAMNDLSFAIESPLEKEPVATKILGSIANDASSNLAKRLSKKLSKPVYVSFNVQVNISLPAIERKLQEEFNAHPEIF</sequence>
<dbReference type="OrthoDB" id="368507at2759"/>
<accession>A0A154P5L3</accession>
<dbReference type="EMBL" id="KQ434823">
    <property type="protein sequence ID" value="KZC07216.1"/>
    <property type="molecule type" value="Genomic_DNA"/>
</dbReference>
<dbReference type="AlphaFoldDB" id="A0A154P5L3"/>
<dbReference type="GO" id="GO:0043248">
    <property type="term" value="P:proteasome assembly"/>
    <property type="evidence" value="ECO:0007669"/>
    <property type="project" value="InterPro"/>
</dbReference>
<dbReference type="GO" id="GO:0000502">
    <property type="term" value="C:proteasome complex"/>
    <property type="evidence" value="ECO:0007669"/>
    <property type="project" value="UniProtKB-KW"/>
</dbReference>
<organism evidence="1 2">
    <name type="scientific">Dufourea novaeangliae</name>
    <name type="common">Sweat bee</name>
    <dbReference type="NCBI Taxonomy" id="178035"/>
    <lineage>
        <taxon>Eukaryota</taxon>
        <taxon>Metazoa</taxon>
        <taxon>Ecdysozoa</taxon>
        <taxon>Arthropoda</taxon>
        <taxon>Hexapoda</taxon>
        <taxon>Insecta</taxon>
        <taxon>Pterygota</taxon>
        <taxon>Neoptera</taxon>
        <taxon>Endopterygota</taxon>
        <taxon>Hymenoptera</taxon>
        <taxon>Apocrita</taxon>
        <taxon>Aculeata</taxon>
        <taxon>Apoidea</taxon>
        <taxon>Anthophila</taxon>
        <taxon>Halictidae</taxon>
        <taxon>Rophitinae</taxon>
        <taxon>Dufourea</taxon>
    </lineage>
</organism>
<name>A0A154P5L3_DUFNO</name>
<keyword evidence="2" id="KW-1185">Reference proteome</keyword>
<proteinExistence type="predicted"/>
<protein>
    <submittedName>
        <fullName evidence="1">Proteasome assembly chaperone 4</fullName>
    </submittedName>
</protein>
<evidence type="ECO:0000313" key="1">
    <source>
        <dbReference type="EMBL" id="KZC07216.1"/>
    </source>
</evidence>
<dbReference type="InterPro" id="IPR032157">
    <property type="entry name" value="PAC4"/>
</dbReference>
<evidence type="ECO:0000313" key="2">
    <source>
        <dbReference type="Proteomes" id="UP000076502"/>
    </source>
</evidence>
<dbReference type="Proteomes" id="UP000076502">
    <property type="component" value="Unassembled WGS sequence"/>
</dbReference>